<dbReference type="GO" id="GO:0019344">
    <property type="term" value="P:cysteine biosynthetic process"/>
    <property type="evidence" value="ECO:0007669"/>
    <property type="project" value="UniProtKB-KW"/>
</dbReference>
<dbReference type="EC" id="2.3.1.30" evidence="3"/>
<keyword evidence="8 11" id="KW-0012">Acyltransferase</keyword>
<comment type="similarity">
    <text evidence="2">Belongs to the transferase hexapeptide repeat family.</text>
</comment>
<evidence type="ECO:0000256" key="8">
    <source>
        <dbReference type="ARBA" id="ARBA00023315"/>
    </source>
</evidence>
<dbReference type="OrthoDB" id="9801456at2"/>
<dbReference type="Pfam" id="PF00132">
    <property type="entry name" value="Hexapep"/>
    <property type="match status" value="1"/>
</dbReference>
<evidence type="ECO:0000256" key="9">
    <source>
        <dbReference type="ARBA" id="ARBA00049486"/>
    </source>
</evidence>
<name>A0A8D3WMJ1_STRFA</name>
<feature type="compositionally biased region" description="Polar residues" evidence="10">
    <location>
        <begin position="1"/>
        <end position="12"/>
    </location>
</feature>
<evidence type="ECO:0000256" key="10">
    <source>
        <dbReference type="SAM" id="MobiDB-lite"/>
    </source>
</evidence>
<dbReference type="InterPro" id="IPR053376">
    <property type="entry name" value="Serine_acetyltransferase"/>
</dbReference>
<proteinExistence type="inferred from homology"/>
<dbReference type="EMBL" id="CP002475">
    <property type="protein sequence ID" value="ADW07579.1"/>
    <property type="molecule type" value="Genomic_DNA"/>
</dbReference>
<keyword evidence="6" id="KW-0677">Repeat</keyword>
<keyword evidence="4" id="KW-0028">Amino-acid biosynthesis</keyword>
<gene>
    <name evidence="11" type="ordered locus">Sfla_6199</name>
</gene>
<dbReference type="InterPro" id="IPR045304">
    <property type="entry name" value="LbH_SAT"/>
</dbReference>
<dbReference type="GO" id="GO:0009001">
    <property type="term" value="F:serine O-acetyltransferase activity"/>
    <property type="evidence" value="ECO:0007669"/>
    <property type="project" value="UniProtKB-EC"/>
</dbReference>
<keyword evidence="5 11" id="KW-0808">Transferase</keyword>
<evidence type="ECO:0000256" key="1">
    <source>
        <dbReference type="ARBA" id="ARBA00004876"/>
    </source>
</evidence>
<dbReference type="NCBIfam" id="NF041874">
    <property type="entry name" value="EPS_EpsC"/>
    <property type="match status" value="1"/>
</dbReference>
<dbReference type="PROSITE" id="PS00101">
    <property type="entry name" value="HEXAPEP_TRANSFERASES"/>
    <property type="match status" value="1"/>
</dbReference>
<comment type="pathway">
    <text evidence="1">Amino-acid biosynthesis; L-cysteine biosynthesis; L-cysteine from L-serine: step 1/2.</text>
</comment>
<feature type="compositionally biased region" description="Low complexity" evidence="10">
    <location>
        <begin position="17"/>
        <end position="30"/>
    </location>
</feature>
<comment type="catalytic activity">
    <reaction evidence="9">
        <text>L-serine + acetyl-CoA = O-acetyl-L-serine + CoA</text>
        <dbReference type="Rhea" id="RHEA:24560"/>
        <dbReference type="ChEBI" id="CHEBI:33384"/>
        <dbReference type="ChEBI" id="CHEBI:57287"/>
        <dbReference type="ChEBI" id="CHEBI:57288"/>
        <dbReference type="ChEBI" id="CHEBI:58340"/>
        <dbReference type="EC" id="2.3.1.30"/>
    </reaction>
</comment>
<dbReference type="SUPFAM" id="SSF51161">
    <property type="entry name" value="Trimeric LpxA-like enzymes"/>
    <property type="match status" value="1"/>
</dbReference>
<sequence length="236" mass="24813">MSLFSPTKAESNPPSGPASSTVSAGASGTAWATPASATPRLLSALREDLGVVVARDPSVRGKKEAILHPALTALWAHRIAHRMHGRGLRIPARLLARWARRVTAVEIHPGAVLGRRVFIDHGAGVVIGETAVVGDDVTMYHQVTLGAVGWWSDNKRPEGDRRHPVVGSGVILGANSTVLGPVTVGDRAVIGAQALVNKDVPRGARVLAPTAVIKEPGRRPELMEDVFTVIASSGSW</sequence>
<dbReference type="InterPro" id="IPR001451">
    <property type="entry name" value="Hexapep"/>
</dbReference>
<keyword evidence="7" id="KW-0198">Cysteine biosynthesis</keyword>
<feature type="region of interest" description="Disordered" evidence="10">
    <location>
        <begin position="1"/>
        <end position="30"/>
    </location>
</feature>
<reference evidence="11 12" key="1">
    <citation type="submission" date="2011-01" db="EMBL/GenBank/DDBJ databases">
        <title>Complete sequence of chromosome of Streptomyces flavogriseus ATCC 33331.</title>
        <authorList>
            <consortium name="US DOE Joint Genome Institute"/>
            <person name="Lucas S."/>
            <person name="Copeland A."/>
            <person name="Lapidus A."/>
            <person name="Cheng J.-F."/>
            <person name="Goodwin L."/>
            <person name="Pitluck S."/>
            <person name="Davenport K."/>
            <person name="Detter J.C."/>
            <person name="Han C."/>
            <person name="Tapia R."/>
            <person name="Land M."/>
            <person name="Hauser L."/>
            <person name="Kyrpides N."/>
            <person name="Ivanova N."/>
            <person name="Ovchinnikova G."/>
            <person name="Pagani I."/>
            <person name="Brumm P."/>
            <person name="Mead D."/>
            <person name="Woyke T."/>
        </authorList>
    </citation>
    <scope>NUCLEOTIDE SEQUENCE [LARGE SCALE GENOMIC DNA]</scope>
    <source>
        <strain evidence="12">ATCC 33331 / IAF-45CD</strain>
    </source>
</reference>
<evidence type="ECO:0000256" key="5">
    <source>
        <dbReference type="ARBA" id="ARBA00022679"/>
    </source>
</evidence>
<accession>A0A8D3WMJ1</accession>
<dbReference type="CDD" id="cd03354">
    <property type="entry name" value="LbH_SAT"/>
    <property type="match status" value="1"/>
</dbReference>
<protein>
    <recommendedName>
        <fullName evidence="3">serine O-acetyltransferase</fullName>
        <ecNumber evidence="3">2.3.1.30</ecNumber>
    </recommendedName>
</protein>
<dbReference type="Proteomes" id="UP000002066">
    <property type="component" value="Chromosome"/>
</dbReference>
<evidence type="ECO:0000256" key="7">
    <source>
        <dbReference type="ARBA" id="ARBA00023192"/>
    </source>
</evidence>
<dbReference type="InterPro" id="IPR018357">
    <property type="entry name" value="Hexapep_transf_CS"/>
</dbReference>
<dbReference type="Gene3D" id="1.10.3130.10">
    <property type="entry name" value="serine acetyltransferase, domain 1"/>
    <property type="match status" value="1"/>
</dbReference>
<evidence type="ECO:0000256" key="6">
    <source>
        <dbReference type="ARBA" id="ARBA00022737"/>
    </source>
</evidence>
<evidence type="ECO:0000256" key="3">
    <source>
        <dbReference type="ARBA" id="ARBA00013266"/>
    </source>
</evidence>
<evidence type="ECO:0000256" key="4">
    <source>
        <dbReference type="ARBA" id="ARBA00022605"/>
    </source>
</evidence>
<dbReference type="InterPro" id="IPR011004">
    <property type="entry name" value="Trimer_LpxA-like_sf"/>
</dbReference>
<dbReference type="KEGG" id="sfa:Sfla_6199"/>
<evidence type="ECO:0000313" key="11">
    <source>
        <dbReference type="EMBL" id="ADW07579.1"/>
    </source>
</evidence>
<dbReference type="InterPro" id="IPR042122">
    <property type="entry name" value="Ser_AcTrfase_N_sf"/>
</dbReference>
<dbReference type="Gene3D" id="2.160.10.10">
    <property type="entry name" value="Hexapeptide repeat proteins"/>
    <property type="match status" value="1"/>
</dbReference>
<evidence type="ECO:0000313" key="12">
    <source>
        <dbReference type="Proteomes" id="UP000002066"/>
    </source>
</evidence>
<dbReference type="PANTHER" id="PTHR42811">
    <property type="entry name" value="SERINE ACETYLTRANSFERASE"/>
    <property type="match status" value="1"/>
</dbReference>
<dbReference type="AlphaFoldDB" id="A0A8D3WMJ1"/>
<organism evidence="11 12">
    <name type="scientific">Streptomyces pratensis (strain ATCC 33331 / IAF-45CD)</name>
    <dbReference type="NCBI Taxonomy" id="591167"/>
    <lineage>
        <taxon>Bacteria</taxon>
        <taxon>Bacillati</taxon>
        <taxon>Actinomycetota</taxon>
        <taxon>Actinomycetes</taxon>
        <taxon>Kitasatosporales</taxon>
        <taxon>Streptomycetaceae</taxon>
        <taxon>Streptomyces</taxon>
    </lineage>
</organism>
<evidence type="ECO:0000256" key="2">
    <source>
        <dbReference type="ARBA" id="ARBA00007274"/>
    </source>
</evidence>